<dbReference type="InterPro" id="IPR014030">
    <property type="entry name" value="Ketoacyl_synth_N"/>
</dbReference>
<dbReference type="PANTHER" id="PTHR43775:SF51">
    <property type="entry name" value="INACTIVE PHENOLPHTHIOCEROL SYNTHESIS POLYKETIDE SYNTHASE TYPE I PKS1-RELATED"/>
    <property type="match status" value="1"/>
</dbReference>
<evidence type="ECO:0000313" key="14">
    <source>
        <dbReference type="EMBL" id="ASU85342.1"/>
    </source>
</evidence>
<reference evidence="14 15" key="1">
    <citation type="submission" date="2017-08" db="EMBL/GenBank/DDBJ databases">
        <title>The complete genome sequence of Nocardiopsis gilva YIM 90087.</title>
        <authorList>
            <person name="Yin M."/>
            <person name="Tang S."/>
        </authorList>
    </citation>
    <scope>NUCLEOTIDE SEQUENCE [LARGE SCALE GENOMIC DNA]</scope>
    <source>
        <strain evidence="14 15">YIM 90087</strain>
    </source>
</reference>
<dbReference type="SMART" id="SM00826">
    <property type="entry name" value="PKS_DH"/>
    <property type="match status" value="1"/>
</dbReference>
<dbReference type="Pfam" id="PF00698">
    <property type="entry name" value="Acyl_transf_1"/>
    <property type="match status" value="1"/>
</dbReference>
<dbReference type="SMART" id="SM01294">
    <property type="entry name" value="PKS_PP_betabranch"/>
    <property type="match status" value="1"/>
</dbReference>
<sequence length="2122" mass="222260">MADAKDKKLVDALRTSLKENERLRAQNKKLTAASREPIAIVGMSCRFPGGVESPEDLWRLVEEGRDAVSEFPEDRGWPADLYDPDATRPDTSYSREGGFLYEAPDFDADFFGISPNEALIMDPQQRLLLEASWEAFERAGIDPGTLKGSATGVFAGMMYHDYPANASTGAIASGRVAYALGLEGPAVTVDTACSSSLVGLHWAVQALRAGECSLALAGGVTVMATPETFIEFSRQRGLAPDGRCKSFAGAADGTGWGEGVGMLLVERLSDAKKNGHPVLAIVRGSALNQDGASNGLTAPNGPSQIRVIRQALANAQVSAEHVDAVEAHGTGTTLGDPIEAQALLATYGRDRGDDRPLWLGSIKSNMGHTQAAAGVAGVIKMVMAMRNGVLPKTLHVDEPSPQVDWDSGAVELLTEARPWPEVDRPRRAAVSSFGISGTNAHVILEAPGETPAEPEPAATTTTPVVPWVLSGKSADALRGQAERLRDYAADRPDVSPLDIGYSLAATRAAMKHRAVVVGADHEELLRGLDAVASEGNAPGVARGAVSRGKTAFLFSGQGAQRLGMGRELYAAFPVFAEVFDAVVAGLDQHLDRPLKDVIWAEEGAKDSGLLNQTAFTQTALFAIEVALFRLVESWGITPDYLAGHSIGELAAAHVSGVLSLEDACALVAARGRLMQALPPGGAMVAIQATEEEAAPELVGLEDRVSIAAINGPSSVVVSGEKEVVFQVAERFKEQGRKTSRLTVSHAFHSPLVEPMLEEFREVAERLTYSAPTIPVVSNVTGALLPSAPSPSVDLGDSGVKSGAETPISPRSTVDVGSAAYWVRHVREAVRFADGIEALEAEGVTRFLELGPDGVLTGMAQACVESANALLVPAARKDRDEVTALFTAVGALYADGVAVDWSAAFAGRGAKRVDLPTYAFQRRRFWLEDPALGGDPAGLGLEAADHPLLGAVAFAPDDSGETVLTGRISGESPSWLGDHVVAETMLFPGTGFVELAIHAGVEVGCGRVEELALEAPLALPETGGVAVRVVVGAADDAASRSLHIYSRPDGAPADVPWTRHASGTLGPDKLPADSALTVWPPEDAQAVDLEGFYPRLAERGLTYGPVFQGLTAAWRRGDEIFAEVTLPEGAEGEAARFGLHPAALDAALHTISLMDGNEERPLLPVAWNGVTLHATGAGAIHVRLRPSGDNTVALDVADPSGEPVASVESLVLRPLSPEALGAAASGYQESLFQIEWKPLTASAAATPIDLENCALIGGDPFGAVDPDSVPVFADLDALGSAIDEGSAAPELVLYPIESATDLDPVSIRAMVSSALRVIQSWLADGRFAAPRLVLLTCVAAEEESADVTDLAGAAVRGLARSAQAENPGRFALLDVDEAPSTPAAVPGALAVTVNESEIAVRAGEVRVPRLARVPVVADADADASAFANAETADGTVLITGGTGGLGALVAEHLVTAHGVRHLLLTSRRGLEAPGATELVERLTGLGAEVTVAACDVSDREALSDMLAAIPAEHPLTGVVHTAGVLDDGVIPSLTPESMDTVLRPKVDAAWHLHELTRDLDLSAFVVFSSAAGVLGSPGQGNYAAANSFVDALAAHRRAQGLAGQSLAWGLWARSSGMTGALDDVDRSRISQGGVLPLSDAEGLELLDAAAASGEAVLVPMGIDLTAMASAGDRLPDLFRGLVRTRLRRSAGGARTDAASLRKRLAGLPEAERESALLETVRGFAATALGHSGPEDVDPDRDFLESGFDSLTAMELRNNLNAATGLSLPPMVVFDNKNPTDLARYVLGELATQLDGAANGDVKPSDTAMSGEDRSDTLHDLFQNAVLSGRMQKGLSLLRAVADIRPEFETAEQLEEPIRAVRLADGPKRPRLICLATPMATGGVHQFARLVPPFRGERPVAALPLPGFGRGEPLPTSLGGVLEAIADSVLEAAEGEPYVLLGYSSGGLVAQALAAHLEDQGKQRPEGVIMLDTYQVDDSGKADLFEDLIGGLYTKESNFGRFDSARLSGMIRYIDLLLGDFKVRRIETPVMFVGASEWFSDAKSNERAEPPMPPAEGRPASAAEPSEEAERADGSDAADGEDWQATWDGAAATVRVPGNHFTIVEQDAATTAQAIEEWLGTLER</sequence>
<keyword evidence="5" id="KW-0808">Transferase</keyword>
<feature type="region of interest" description="Disordered" evidence="10">
    <location>
        <begin position="2041"/>
        <end position="2082"/>
    </location>
</feature>
<dbReference type="InterPro" id="IPR009081">
    <property type="entry name" value="PP-bd_ACP"/>
</dbReference>
<dbReference type="PROSITE" id="PS52019">
    <property type="entry name" value="PKS_MFAS_DH"/>
    <property type="match status" value="1"/>
</dbReference>
<dbReference type="RefSeq" id="WP_094932704.1">
    <property type="nucleotide sequence ID" value="NZ_CP022753.1"/>
</dbReference>
<keyword evidence="7" id="KW-0511">Multifunctional enzyme</keyword>
<dbReference type="PANTHER" id="PTHR43775">
    <property type="entry name" value="FATTY ACID SYNTHASE"/>
    <property type="match status" value="1"/>
</dbReference>
<dbReference type="InterPro" id="IPR013968">
    <property type="entry name" value="PKS_KR"/>
</dbReference>
<dbReference type="PROSITE" id="PS50075">
    <property type="entry name" value="CARRIER"/>
    <property type="match status" value="1"/>
</dbReference>
<dbReference type="InterPro" id="IPR020802">
    <property type="entry name" value="TesA-like"/>
</dbReference>
<dbReference type="FunFam" id="3.40.50.720:FF:000381">
    <property type="entry name" value="Probable polyketide synthase pks17"/>
    <property type="match status" value="1"/>
</dbReference>
<accession>A0A223SB69</accession>
<dbReference type="Gene3D" id="3.40.47.10">
    <property type="match status" value="1"/>
</dbReference>
<feature type="domain" description="Carrier" evidence="11">
    <location>
        <begin position="1713"/>
        <end position="1788"/>
    </location>
</feature>
<dbReference type="Pfam" id="PF00550">
    <property type="entry name" value="PP-binding"/>
    <property type="match status" value="1"/>
</dbReference>
<dbReference type="InterPro" id="IPR020841">
    <property type="entry name" value="PKS_Beta-ketoAc_synthase_dom"/>
</dbReference>
<evidence type="ECO:0000259" key="11">
    <source>
        <dbReference type="PROSITE" id="PS50075"/>
    </source>
</evidence>
<keyword evidence="6" id="KW-0045">Antibiotic biosynthesis</keyword>
<dbReference type="GO" id="GO:0033068">
    <property type="term" value="P:macrolide biosynthetic process"/>
    <property type="evidence" value="ECO:0007669"/>
    <property type="project" value="UniProtKB-ARBA"/>
</dbReference>
<dbReference type="GO" id="GO:0031177">
    <property type="term" value="F:phosphopantetheine binding"/>
    <property type="evidence" value="ECO:0007669"/>
    <property type="project" value="InterPro"/>
</dbReference>
<feature type="domain" description="Ketosynthase family 3 (KS3)" evidence="12">
    <location>
        <begin position="35"/>
        <end position="446"/>
    </location>
</feature>
<dbReference type="InterPro" id="IPR014031">
    <property type="entry name" value="Ketoacyl_synth_C"/>
</dbReference>
<dbReference type="GO" id="GO:0004312">
    <property type="term" value="F:fatty acid synthase activity"/>
    <property type="evidence" value="ECO:0007669"/>
    <property type="project" value="TreeGrafter"/>
</dbReference>
<dbReference type="Pfam" id="PF16197">
    <property type="entry name" value="KAsynt_C_assoc"/>
    <property type="match status" value="1"/>
</dbReference>
<comment type="pathway">
    <text evidence="2">Antibiotic biosynthesis.</text>
</comment>
<feature type="region of interest" description="C-terminal hotdog fold" evidence="9">
    <location>
        <begin position="1083"/>
        <end position="1220"/>
    </location>
</feature>
<dbReference type="SUPFAM" id="SSF53901">
    <property type="entry name" value="Thiolase-like"/>
    <property type="match status" value="1"/>
</dbReference>
<dbReference type="InterPro" id="IPR032821">
    <property type="entry name" value="PKS_assoc"/>
</dbReference>
<dbReference type="Gene3D" id="1.10.1200.10">
    <property type="entry name" value="ACP-like"/>
    <property type="match status" value="1"/>
</dbReference>
<evidence type="ECO:0000256" key="2">
    <source>
        <dbReference type="ARBA" id="ARBA00004792"/>
    </source>
</evidence>
<gene>
    <name evidence="14" type="ORF">CDO52_23360</name>
</gene>
<dbReference type="SUPFAM" id="SSF53474">
    <property type="entry name" value="alpha/beta-Hydrolases"/>
    <property type="match status" value="1"/>
</dbReference>
<dbReference type="InterPro" id="IPR016036">
    <property type="entry name" value="Malonyl_transacylase_ACP-bd"/>
</dbReference>
<dbReference type="Pfam" id="PF22953">
    <property type="entry name" value="SpnB_Rossmann"/>
    <property type="match status" value="1"/>
</dbReference>
<evidence type="ECO:0000256" key="6">
    <source>
        <dbReference type="ARBA" id="ARBA00023194"/>
    </source>
</evidence>
<dbReference type="FunFam" id="3.40.47.10:FF:000019">
    <property type="entry name" value="Polyketide synthase type I"/>
    <property type="match status" value="1"/>
</dbReference>
<dbReference type="InterPro" id="IPR001031">
    <property type="entry name" value="Thioesterase"/>
</dbReference>
<evidence type="ECO:0000259" key="13">
    <source>
        <dbReference type="PROSITE" id="PS52019"/>
    </source>
</evidence>
<protein>
    <submittedName>
        <fullName evidence="14">Polyketide synthase</fullName>
    </submittedName>
</protein>
<dbReference type="Pfam" id="PF14765">
    <property type="entry name" value="PS-DH"/>
    <property type="match status" value="1"/>
</dbReference>
<keyword evidence="4" id="KW-0597">Phosphoprotein</keyword>
<proteinExistence type="predicted"/>
<dbReference type="Gene3D" id="3.40.50.720">
    <property type="entry name" value="NAD(P)-binding Rossmann-like Domain"/>
    <property type="match status" value="1"/>
</dbReference>
<dbReference type="SUPFAM" id="SSF52151">
    <property type="entry name" value="FabD/lysophospholipase-like"/>
    <property type="match status" value="1"/>
</dbReference>
<dbReference type="SUPFAM" id="SSF55048">
    <property type="entry name" value="Probable ACP-binding domain of malonyl-CoA ACP transacylase"/>
    <property type="match status" value="1"/>
</dbReference>
<dbReference type="InterPro" id="IPR029058">
    <property type="entry name" value="AB_hydrolase_fold"/>
</dbReference>
<dbReference type="SUPFAM" id="SSF51735">
    <property type="entry name" value="NAD(P)-binding Rossmann-fold domains"/>
    <property type="match status" value="2"/>
</dbReference>
<dbReference type="InterPro" id="IPR020807">
    <property type="entry name" value="PKS_DH"/>
</dbReference>
<dbReference type="InterPro" id="IPR001227">
    <property type="entry name" value="Ac_transferase_dom_sf"/>
</dbReference>
<evidence type="ECO:0000259" key="12">
    <source>
        <dbReference type="PROSITE" id="PS52004"/>
    </source>
</evidence>
<dbReference type="Gene3D" id="3.10.129.110">
    <property type="entry name" value="Polyketide synthase dehydratase"/>
    <property type="match status" value="1"/>
</dbReference>
<evidence type="ECO:0000256" key="10">
    <source>
        <dbReference type="SAM" id="MobiDB-lite"/>
    </source>
</evidence>
<dbReference type="Pfam" id="PF08659">
    <property type="entry name" value="KR"/>
    <property type="match status" value="1"/>
</dbReference>
<feature type="active site" description="Proton donor; for dehydratase activity" evidence="9">
    <location>
        <position position="1144"/>
    </location>
</feature>
<keyword evidence="15" id="KW-1185">Reference proteome</keyword>
<dbReference type="InterPro" id="IPR016035">
    <property type="entry name" value="Acyl_Trfase/lysoPLipase"/>
</dbReference>
<dbReference type="InterPro" id="IPR036736">
    <property type="entry name" value="ACP-like_sf"/>
</dbReference>
<feature type="region of interest" description="N-terminal hotdog fold" evidence="9">
    <location>
        <begin position="945"/>
        <end position="1071"/>
    </location>
</feature>
<dbReference type="Gene3D" id="3.40.366.10">
    <property type="entry name" value="Malonyl-Coenzyme A Acyl Carrier Protein, domain 2"/>
    <property type="match status" value="1"/>
</dbReference>
<organism evidence="14 15">
    <name type="scientific">Nocardiopsis gilva YIM 90087</name>
    <dbReference type="NCBI Taxonomy" id="1235441"/>
    <lineage>
        <taxon>Bacteria</taxon>
        <taxon>Bacillati</taxon>
        <taxon>Actinomycetota</taxon>
        <taxon>Actinomycetes</taxon>
        <taxon>Streptosporangiales</taxon>
        <taxon>Nocardiopsidaceae</taxon>
        <taxon>Nocardiopsis</taxon>
    </lineage>
</organism>
<evidence type="ECO:0000256" key="8">
    <source>
        <dbReference type="ARBA" id="ARBA00023315"/>
    </source>
</evidence>
<dbReference type="InterPro" id="IPR049900">
    <property type="entry name" value="PKS_mFAS_DH"/>
</dbReference>
<dbReference type="SMART" id="SM00822">
    <property type="entry name" value="PKS_KR"/>
    <property type="match status" value="1"/>
</dbReference>
<dbReference type="SMART" id="SM00827">
    <property type="entry name" value="PKS_AT"/>
    <property type="match status" value="1"/>
</dbReference>
<dbReference type="InterPro" id="IPR050091">
    <property type="entry name" value="PKS_NRPS_Biosynth_Enz"/>
</dbReference>
<feature type="domain" description="PKS/mFAS DH" evidence="13">
    <location>
        <begin position="945"/>
        <end position="1220"/>
    </location>
</feature>
<dbReference type="InterPro" id="IPR018201">
    <property type="entry name" value="Ketoacyl_synth_AS"/>
</dbReference>
<dbReference type="InterPro" id="IPR049552">
    <property type="entry name" value="PKS_DH_N"/>
</dbReference>
<dbReference type="SMART" id="SM00824">
    <property type="entry name" value="PKS_TE"/>
    <property type="match status" value="1"/>
</dbReference>
<keyword evidence="8" id="KW-0012">Acyltransferase</keyword>
<dbReference type="SMART" id="SM00823">
    <property type="entry name" value="PKS_PP"/>
    <property type="match status" value="1"/>
</dbReference>
<dbReference type="InterPro" id="IPR016039">
    <property type="entry name" value="Thiolase-like"/>
</dbReference>
<name>A0A223SB69_9ACTN</name>
<dbReference type="InterPro" id="IPR036291">
    <property type="entry name" value="NAD(P)-bd_dom_sf"/>
</dbReference>
<dbReference type="PROSITE" id="PS00606">
    <property type="entry name" value="KS3_1"/>
    <property type="match status" value="1"/>
</dbReference>
<dbReference type="InterPro" id="IPR057326">
    <property type="entry name" value="KR_dom"/>
</dbReference>
<dbReference type="InterPro" id="IPR015083">
    <property type="entry name" value="NorB/c/GfsB-D-like_docking"/>
</dbReference>
<evidence type="ECO:0000256" key="5">
    <source>
        <dbReference type="ARBA" id="ARBA00022679"/>
    </source>
</evidence>
<keyword evidence="3" id="KW-0596">Phosphopantetheine</keyword>
<dbReference type="Gene3D" id="3.30.70.250">
    <property type="entry name" value="Malonyl-CoA ACP transacylase, ACP-binding"/>
    <property type="match status" value="1"/>
</dbReference>
<dbReference type="Gene3D" id="3.40.50.1820">
    <property type="entry name" value="alpha/beta hydrolase"/>
    <property type="match status" value="1"/>
</dbReference>
<evidence type="ECO:0000256" key="7">
    <source>
        <dbReference type="ARBA" id="ARBA00023268"/>
    </source>
</evidence>
<dbReference type="KEGG" id="ngv:CDO52_23360"/>
<dbReference type="InterPro" id="IPR020806">
    <property type="entry name" value="PKS_PP-bd"/>
</dbReference>
<evidence type="ECO:0000256" key="3">
    <source>
        <dbReference type="ARBA" id="ARBA00022450"/>
    </source>
</evidence>
<dbReference type="Proteomes" id="UP000215005">
    <property type="component" value="Chromosome"/>
</dbReference>
<dbReference type="Pfam" id="PF00109">
    <property type="entry name" value="ketoacyl-synt"/>
    <property type="match status" value="1"/>
</dbReference>
<dbReference type="InterPro" id="IPR055123">
    <property type="entry name" value="SpnB-like_Rossmann"/>
</dbReference>
<evidence type="ECO:0000256" key="4">
    <source>
        <dbReference type="ARBA" id="ARBA00022553"/>
    </source>
</evidence>
<comment type="cofactor">
    <cofactor evidence="1">
        <name>pantetheine 4'-phosphate</name>
        <dbReference type="ChEBI" id="CHEBI:47942"/>
    </cofactor>
</comment>
<dbReference type="GO" id="GO:0004315">
    <property type="term" value="F:3-oxoacyl-[acyl-carrier-protein] synthase activity"/>
    <property type="evidence" value="ECO:0007669"/>
    <property type="project" value="InterPro"/>
</dbReference>
<dbReference type="Pfam" id="PF00975">
    <property type="entry name" value="Thioesterase"/>
    <property type="match status" value="1"/>
</dbReference>
<dbReference type="Pfam" id="PF02801">
    <property type="entry name" value="Ketoacyl-synt_C"/>
    <property type="match status" value="1"/>
</dbReference>
<dbReference type="InterPro" id="IPR042104">
    <property type="entry name" value="PKS_dehydratase_sf"/>
</dbReference>
<dbReference type="CDD" id="cd00833">
    <property type="entry name" value="PKS"/>
    <property type="match status" value="1"/>
</dbReference>
<evidence type="ECO:0000313" key="15">
    <source>
        <dbReference type="Proteomes" id="UP000215005"/>
    </source>
</evidence>
<dbReference type="CDD" id="cd08956">
    <property type="entry name" value="KR_3_FAS_SDR_x"/>
    <property type="match status" value="1"/>
</dbReference>
<dbReference type="EMBL" id="CP022753">
    <property type="protein sequence ID" value="ASU85342.1"/>
    <property type="molecule type" value="Genomic_DNA"/>
</dbReference>
<dbReference type="SMART" id="SM00825">
    <property type="entry name" value="PKS_KS"/>
    <property type="match status" value="1"/>
</dbReference>
<dbReference type="Pfam" id="PF08990">
    <property type="entry name" value="Docking"/>
    <property type="match status" value="1"/>
</dbReference>
<dbReference type="GO" id="GO:0006633">
    <property type="term" value="P:fatty acid biosynthetic process"/>
    <property type="evidence" value="ECO:0007669"/>
    <property type="project" value="InterPro"/>
</dbReference>
<evidence type="ECO:0000256" key="9">
    <source>
        <dbReference type="PROSITE-ProRule" id="PRU01363"/>
    </source>
</evidence>
<dbReference type="Pfam" id="PF21089">
    <property type="entry name" value="PKS_DH_N"/>
    <property type="match status" value="1"/>
</dbReference>
<feature type="active site" description="Proton acceptor; for dehydratase activity" evidence="9">
    <location>
        <position position="978"/>
    </location>
</feature>
<dbReference type="OrthoDB" id="4537517at2"/>
<dbReference type="PROSITE" id="PS00012">
    <property type="entry name" value="PHOSPHOPANTETHEINE"/>
    <property type="match status" value="1"/>
</dbReference>
<dbReference type="InterPro" id="IPR014043">
    <property type="entry name" value="Acyl_transferase_dom"/>
</dbReference>
<dbReference type="InterPro" id="IPR006162">
    <property type="entry name" value="Ppantetheine_attach_site"/>
</dbReference>
<dbReference type="InterPro" id="IPR049551">
    <property type="entry name" value="PKS_DH_C"/>
</dbReference>
<evidence type="ECO:0000256" key="1">
    <source>
        <dbReference type="ARBA" id="ARBA00001957"/>
    </source>
</evidence>
<dbReference type="PROSITE" id="PS52004">
    <property type="entry name" value="KS3_2"/>
    <property type="match status" value="1"/>
</dbReference>